<keyword evidence="1" id="KW-1133">Transmembrane helix</keyword>
<dbReference type="KEGG" id="bse:Bsel_1202"/>
<reference evidence="2" key="1">
    <citation type="submission" date="2009-10" db="EMBL/GenBank/DDBJ databases">
        <title>Complete sequence of Bacillus selenitireducens MLS10.</title>
        <authorList>
            <consortium name="US DOE Joint Genome Institute"/>
            <person name="Lucas S."/>
            <person name="Copeland A."/>
            <person name="Lapidus A."/>
            <person name="Glavina del Rio T."/>
            <person name="Dalin E."/>
            <person name="Tice H."/>
            <person name="Bruce D."/>
            <person name="Goodwin L."/>
            <person name="Pitluck S."/>
            <person name="Sims D."/>
            <person name="Brettin T."/>
            <person name="Detter J.C."/>
            <person name="Han C."/>
            <person name="Larimer F."/>
            <person name="Land M."/>
            <person name="Hauser L."/>
            <person name="Kyrpides N."/>
            <person name="Ovchinnikova G."/>
            <person name="Stolz J."/>
        </authorList>
    </citation>
    <scope>NUCLEOTIDE SEQUENCE [LARGE SCALE GENOMIC DNA]</scope>
    <source>
        <strain evidence="2">MLS10</strain>
    </source>
</reference>
<evidence type="ECO:0000313" key="3">
    <source>
        <dbReference type="Proteomes" id="UP000000271"/>
    </source>
</evidence>
<name>D6XSC9_BACIE</name>
<feature type="transmembrane region" description="Helical" evidence="1">
    <location>
        <begin position="31"/>
        <end position="51"/>
    </location>
</feature>
<protein>
    <submittedName>
        <fullName evidence="2">Uncharacterized protein</fullName>
    </submittedName>
</protein>
<organism evidence="2 3">
    <name type="scientific">Bacillus selenitireducens (strain ATCC 700615 / DSM 15326 / MLS10)</name>
    <dbReference type="NCBI Taxonomy" id="439292"/>
    <lineage>
        <taxon>Bacteria</taxon>
        <taxon>Bacillati</taxon>
        <taxon>Bacillota</taxon>
        <taxon>Bacilli</taxon>
        <taxon>Bacillales</taxon>
        <taxon>Bacillaceae</taxon>
        <taxon>Salisediminibacterium</taxon>
    </lineage>
</organism>
<dbReference type="Proteomes" id="UP000000271">
    <property type="component" value="Chromosome"/>
</dbReference>
<proteinExistence type="predicted"/>
<gene>
    <name evidence="2" type="ordered locus">Bsel_1202</name>
</gene>
<keyword evidence="1" id="KW-0812">Transmembrane</keyword>
<sequence length="52" mass="6005">MIQALIFTVTIFIGWVIFDGIKHRKIHMENVWAGLVTAVIAGIVWYILFVIF</sequence>
<dbReference type="AlphaFoldDB" id="D6XSC9"/>
<keyword evidence="1" id="KW-0472">Membrane</keyword>
<keyword evidence="3" id="KW-1185">Reference proteome</keyword>
<evidence type="ECO:0000313" key="2">
    <source>
        <dbReference type="EMBL" id="ADH98715.1"/>
    </source>
</evidence>
<evidence type="ECO:0000256" key="1">
    <source>
        <dbReference type="SAM" id="Phobius"/>
    </source>
</evidence>
<dbReference type="RefSeq" id="WP_013172139.1">
    <property type="nucleotide sequence ID" value="NC_014219.1"/>
</dbReference>
<accession>D6XSC9</accession>
<dbReference type="HOGENOM" id="CLU_213671_0_0_9"/>
<dbReference type="EMBL" id="CP001791">
    <property type="protein sequence ID" value="ADH98715.1"/>
    <property type="molecule type" value="Genomic_DNA"/>
</dbReference>